<dbReference type="GO" id="GO:0046819">
    <property type="term" value="P:protein secretion by the type V secretion system"/>
    <property type="evidence" value="ECO:0007669"/>
    <property type="project" value="TreeGrafter"/>
</dbReference>
<feature type="region of interest" description="Disordered" evidence="9">
    <location>
        <begin position="72"/>
        <end position="109"/>
    </location>
</feature>
<evidence type="ECO:0000256" key="3">
    <source>
        <dbReference type="ARBA" id="ARBA00022448"/>
    </source>
</evidence>
<keyword evidence="12" id="KW-1185">Reference proteome</keyword>
<sequence>MVIFNPIESPAAEEISEKDLTLYSSYGLYRSVAIQPQPQTSLAIAKIPLTAKEAYAKNSPHQIFAQVPPVLRDVKPPSLQPPPEPKPLPPLPPPDQLLPSQPEAPTQPEIIPGQEATTILVKGFEFEGNTVFSDRQLAEVTKPFIKETPISFAELQKARSAITKLYVDHGYITSGAILPAQSVKDGIVKIQVVEGTLEKINVTGTRRLQSGYIRQRLKLAATKPLNRERLLEGLQLLQRDPLIQTLSADLQAGTRPGTNILEIKVTEADTFSTQFVADNGRSPSVGSFRRQVFLNEANLLGYGDAFRIGYTNTDGSNGFDLSYLIPLNARNGKLFLAYGYTDSNIIEEPSNVLDITANSQYYELSFRQPIIETPTQEFALGLTFSRQSSQTFLGLDDIGAYPLSPGADNQGRTRVSALRFSQEWTKRSSREVYSARSQFSFGLGVLDATINENEPDSRFFSWRGQGQWVRLLASDALLLLRTDVQLAANSLLPLEQIGLGGISTVRGYRQDALLTDNGLLASAEIRLPILRVPKARGLLQLTPFVDFGIGWNNNGNNLDRNSLVGVGAGLLWQQGGNLTARFDWGIPLISVESTDKRTWQENGLYFSIVYTPF</sequence>
<dbReference type="PANTHER" id="PTHR34597:SF1">
    <property type="entry name" value="HEME_HEMOPEXIN TRANSPORTER PROTEIN HUXB"/>
    <property type="match status" value="1"/>
</dbReference>
<keyword evidence="6" id="KW-0653">Protein transport</keyword>
<reference evidence="11" key="1">
    <citation type="submission" date="2020-10" db="EMBL/GenBank/DDBJ databases">
        <authorList>
            <person name="Castelo-Branco R."/>
            <person name="Eusebio N."/>
            <person name="Adriana R."/>
            <person name="Vieira A."/>
            <person name="Brugerolle De Fraissinette N."/>
            <person name="Rezende De Castro R."/>
            <person name="Schneider M.P."/>
            <person name="Vasconcelos V."/>
            <person name="Leao P.N."/>
        </authorList>
    </citation>
    <scope>NUCLEOTIDE SEQUENCE</scope>
    <source>
        <strain evidence="11">LEGE 12446</strain>
    </source>
</reference>
<dbReference type="GO" id="GO:0098046">
    <property type="term" value="C:type V protein secretion system complex"/>
    <property type="evidence" value="ECO:0007669"/>
    <property type="project" value="TreeGrafter"/>
</dbReference>
<feature type="domain" description="POTRA" evidence="10">
    <location>
        <begin position="119"/>
        <end position="195"/>
    </location>
</feature>
<evidence type="ECO:0000256" key="5">
    <source>
        <dbReference type="ARBA" id="ARBA00022692"/>
    </source>
</evidence>
<dbReference type="InterPro" id="IPR005565">
    <property type="entry name" value="Hemolysn_activator_HlyB_C"/>
</dbReference>
<keyword evidence="7" id="KW-0472">Membrane</keyword>
<proteinExistence type="inferred from homology"/>
<comment type="similarity">
    <text evidence="2">Belongs to the TPS (TC 1.B.20) family.</text>
</comment>
<dbReference type="Pfam" id="PF08479">
    <property type="entry name" value="POTRA_2"/>
    <property type="match status" value="1"/>
</dbReference>
<gene>
    <name evidence="11" type="ORF">IQ276_35010</name>
</gene>
<dbReference type="InterPro" id="IPR034746">
    <property type="entry name" value="POTRA"/>
</dbReference>
<dbReference type="PROSITE" id="PS51779">
    <property type="entry name" value="POTRA"/>
    <property type="match status" value="1"/>
</dbReference>
<dbReference type="GO" id="GO:0008320">
    <property type="term" value="F:protein transmembrane transporter activity"/>
    <property type="evidence" value="ECO:0007669"/>
    <property type="project" value="TreeGrafter"/>
</dbReference>
<evidence type="ECO:0000313" key="12">
    <source>
        <dbReference type="Proteomes" id="UP000622533"/>
    </source>
</evidence>
<comment type="subcellular location">
    <subcellularLocation>
        <location evidence="1">Cell outer membrane</location>
    </subcellularLocation>
</comment>
<feature type="compositionally biased region" description="Pro residues" evidence="9">
    <location>
        <begin position="78"/>
        <end position="96"/>
    </location>
</feature>
<dbReference type="EMBL" id="JADEXS010000899">
    <property type="protein sequence ID" value="MBE9027442.1"/>
    <property type="molecule type" value="Genomic_DNA"/>
</dbReference>
<comment type="caution">
    <text evidence="11">The sequence shown here is derived from an EMBL/GenBank/DDBJ whole genome shotgun (WGS) entry which is preliminary data.</text>
</comment>
<keyword evidence="5" id="KW-0812">Transmembrane</keyword>
<dbReference type="InterPro" id="IPR013686">
    <property type="entry name" value="Polypept-transport_assoc_ShlB"/>
</dbReference>
<accession>A0A8J7AKH0</accession>
<evidence type="ECO:0000256" key="8">
    <source>
        <dbReference type="ARBA" id="ARBA00023237"/>
    </source>
</evidence>
<dbReference type="Pfam" id="PF03865">
    <property type="entry name" value="ShlB"/>
    <property type="match status" value="1"/>
</dbReference>
<protein>
    <submittedName>
        <fullName evidence="11">ShlB/FhaC/HecB family hemolysin secretion/activation protein</fullName>
    </submittedName>
</protein>
<evidence type="ECO:0000256" key="7">
    <source>
        <dbReference type="ARBA" id="ARBA00023136"/>
    </source>
</evidence>
<dbReference type="GO" id="GO:0009279">
    <property type="term" value="C:cell outer membrane"/>
    <property type="evidence" value="ECO:0007669"/>
    <property type="project" value="UniProtKB-SubCell"/>
</dbReference>
<evidence type="ECO:0000256" key="2">
    <source>
        <dbReference type="ARBA" id="ARBA00009055"/>
    </source>
</evidence>
<name>A0A8J7AKH0_DESMC</name>
<evidence type="ECO:0000256" key="9">
    <source>
        <dbReference type="SAM" id="MobiDB-lite"/>
    </source>
</evidence>
<dbReference type="AlphaFoldDB" id="A0A8J7AKH0"/>
<dbReference type="PANTHER" id="PTHR34597">
    <property type="entry name" value="SLR1661 PROTEIN"/>
    <property type="match status" value="1"/>
</dbReference>
<evidence type="ECO:0000256" key="6">
    <source>
        <dbReference type="ARBA" id="ARBA00022927"/>
    </source>
</evidence>
<keyword evidence="3" id="KW-0813">Transport</keyword>
<keyword evidence="4" id="KW-1134">Transmembrane beta strand</keyword>
<dbReference type="Gene3D" id="3.10.20.310">
    <property type="entry name" value="membrane protein fhac"/>
    <property type="match status" value="1"/>
</dbReference>
<dbReference type="Proteomes" id="UP000622533">
    <property type="component" value="Unassembled WGS sequence"/>
</dbReference>
<keyword evidence="8" id="KW-0998">Cell outer membrane</keyword>
<evidence type="ECO:0000259" key="10">
    <source>
        <dbReference type="PROSITE" id="PS51779"/>
    </source>
</evidence>
<dbReference type="InterPro" id="IPR051544">
    <property type="entry name" value="TPS_OM_transporter"/>
</dbReference>
<evidence type="ECO:0000313" key="11">
    <source>
        <dbReference type="EMBL" id="MBE9027442.1"/>
    </source>
</evidence>
<evidence type="ECO:0000256" key="1">
    <source>
        <dbReference type="ARBA" id="ARBA00004442"/>
    </source>
</evidence>
<dbReference type="Gene3D" id="2.40.160.50">
    <property type="entry name" value="membrane protein fhac: a member of the omp85/tpsb transporter family"/>
    <property type="match status" value="1"/>
</dbReference>
<organism evidence="11 12">
    <name type="scientific">Desmonostoc muscorum LEGE 12446</name>
    <dbReference type="NCBI Taxonomy" id="1828758"/>
    <lineage>
        <taxon>Bacteria</taxon>
        <taxon>Bacillati</taxon>
        <taxon>Cyanobacteriota</taxon>
        <taxon>Cyanophyceae</taxon>
        <taxon>Nostocales</taxon>
        <taxon>Nostocaceae</taxon>
        <taxon>Desmonostoc</taxon>
    </lineage>
</organism>
<evidence type="ECO:0000256" key="4">
    <source>
        <dbReference type="ARBA" id="ARBA00022452"/>
    </source>
</evidence>